<evidence type="ECO:0000259" key="2">
    <source>
        <dbReference type="Pfam" id="PF08547"/>
    </source>
</evidence>
<dbReference type="InterPro" id="IPR013857">
    <property type="entry name" value="NADH-UbQ_OxRdtase-assoc_prot30"/>
</dbReference>
<keyword evidence="4" id="KW-1185">Reference proteome</keyword>
<accession>A0A1N6FZH2</accession>
<evidence type="ECO:0000256" key="1">
    <source>
        <dbReference type="ARBA" id="ARBA00007884"/>
    </source>
</evidence>
<organism evidence="3 4">
    <name type="scientific">Algoriphagus halophilus</name>
    <dbReference type="NCBI Taxonomy" id="226505"/>
    <lineage>
        <taxon>Bacteria</taxon>
        <taxon>Pseudomonadati</taxon>
        <taxon>Bacteroidota</taxon>
        <taxon>Cytophagia</taxon>
        <taxon>Cytophagales</taxon>
        <taxon>Cyclobacteriaceae</taxon>
        <taxon>Algoriphagus</taxon>
    </lineage>
</organism>
<dbReference type="SUPFAM" id="SSF49785">
    <property type="entry name" value="Galactose-binding domain-like"/>
    <property type="match status" value="1"/>
</dbReference>
<dbReference type="InterPro" id="IPR039131">
    <property type="entry name" value="NDUFAF1"/>
</dbReference>
<gene>
    <name evidence="3" type="ORF">SAMN05444394_2850</name>
</gene>
<dbReference type="AlphaFoldDB" id="A0A1N6FZH2"/>
<dbReference type="OrthoDB" id="442188at2"/>
<sequence>MSSTTILYQFDKNSPSRDWRVVDDGVMGGRSSGNFYVNESGNGVFEGFVSLENNGGFSSVRYREAFQIQDQSTIRIQLKGDGNKYQFRVKANSYDRHSYIAEFTTSGEWETIEIELTTMYPAFRGRSLSIPNFDKDQIEELAFLIGNKKEQEFHLEIKSIQLI</sequence>
<evidence type="ECO:0000313" key="3">
    <source>
        <dbReference type="EMBL" id="SIO00644.1"/>
    </source>
</evidence>
<dbReference type="STRING" id="226505.SAMN05444394_2850"/>
<dbReference type="InterPro" id="IPR008979">
    <property type="entry name" value="Galactose-bd-like_sf"/>
</dbReference>
<dbReference type="PANTHER" id="PTHR13194">
    <property type="entry name" value="COMPLEX I INTERMEDIATE-ASSOCIATED PROTEIN 30"/>
    <property type="match status" value="1"/>
</dbReference>
<name>A0A1N6FZH2_9BACT</name>
<dbReference type="Pfam" id="PF08547">
    <property type="entry name" value="CIA30"/>
    <property type="match status" value="1"/>
</dbReference>
<dbReference type="Proteomes" id="UP000185221">
    <property type="component" value="Unassembled WGS sequence"/>
</dbReference>
<evidence type="ECO:0000313" key="4">
    <source>
        <dbReference type="Proteomes" id="UP000185221"/>
    </source>
</evidence>
<dbReference type="RefSeq" id="WP_074225649.1">
    <property type="nucleotide sequence ID" value="NZ_FSRC01000002.1"/>
</dbReference>
<feature type="domain" description="NADH:ubiquinone oxidoreductase intermediate-associated protein 30" evidence="2">
    <location>
        <begin position="9"/>
        <end position="157"/>
    </location>
</feature>
<dbReference type="EMBL" id="FSRC01000002">
    <property type="protein sequence ID" value="SIO00644.1"/>
    <property type="molecule type" value="Genomic_DNA"/>
</dbReference>
<protein>
    <submittedName>
        <fullName evidence="3">Complex I intermediate-associated protein 30 (CIA30)</fullName>
    </submittedName>
</protein>
<dbReference type="PANTHER" id="PTHR13194:SF19">
    <property type="entry name" value="NAD(P)-BINDING ROSSMANN-FOLD SUPERFAMILY PROTEIN"/>
    <property type="match status" value="1"/>
</dbReference>
<proteinExistence type="inferred from homology"/>
<comment type="similarity">
    <text evidence="1">Belongs to the CIA30 family.</text>
</comment>
<reference evidence="4" key="1">
    <citation type="submission" date="2016-11" db="EMBL/GenBank/DDBJ databases">
        <authorList>
            <person name="Varghese N."/>
            <person name="Submissions S."/>
        </authorList>
    </citation>
    <scope>NUCLEOTIDE SEQUENCE [LARGE SCALE GENOMIC DNA]</scope>
    <source>
        <strain evidence="4">DSM 15292</strain>
    </source>
</reference>